<evidence type="ECO:0000313" key="2">
    <source>
        <dbReference type="Proteomes" id="UP000694892"/>
    </source>
</evidence>
<dbReference type="AlphaFoldDB" id="A0A974CLX1"/>
<sequence>MVPQQLLNVLCLRSPCNIKILATSNHNSHMETWEGAMVMAIILMVLPFSSQYLASPSTGSPTPRQP</sequence>
<evidence type="ECO:0000313" key="1">
    <source>
        <dbReference type="EMBL" id="OCT75120.1"/>
    </source>
</evidence>
<accession>A0A974CLX1</accession>
<proteinExistence type="predicted"/>
<name>A0A974CLX1_XENLA</name>
<protein>
    <submittedName>
        <fullName evidence="1">Uncharacterized protein</fullName>
    </submittedName>
</protein>
<organism evidence="1 2">
    <name type="scientific">Xenopus laevis</name>
    <name type="common">African clawed frog</name>
    <dbReference type="NCBI Taxonomy" id="8355"/>
    <lineage>
        <taxon>Eukaryota</taxon>
        <taxon>Metazoa</taxon>
        <taxon>Chordata</taxon>
        <taxon>Craniata</taxon>
        <taxon>Vertebrata</taxon>
        <taxon>Euteleostomi</taxon>
        <taxon>Amphibia</taxon>
        <taxon>Batrachia</taxon>
        <taxon>Anura</taxon>
        <taxon>Pipoidea</taxon>
        <taxon>Pipidae</taxon>
        <taxon>Xenopodinae</taxon>
        <taxon>Xenopus</taxon>
        <taxon>Xenopus</taxon>
    </lineage>
</organism>
<reference evidence="2" key="1">
    <citation type="journal article" date="2016" name="Nature">
        <title>Genome evolution in the allotetraploid frog Xenopus laevis.</title>
        <authorList>
            <person name="Session A.M."/>
            <person name="Uno Y."/>
            <person name="Kwon T."/>
            <person name="Chapman J.A."/>
            <person name="Toyoda A."/>
            <person name="Takahashi S."/>
            <person name="Fukui A."/>
            <person name="Hikosaka A."/>
            <person name="Suzuki A."/>
            <person name="Kondo M."/>
            <person name="van Heeringen S.J."/>
            <person name="Quigley I."/>
            <person name="Heinz S."/>
            <person name="Ogino H."/>
            <person name="Ochi H."/>
            <person name="Hellsten U."/>
            <person name="Lyons J.B."/>
            <person name="Simakov O."/>
            <person name="Putnam N."/>
            <person name="Stites J."/>
            <person name="Kuroki Y."/>
            <person name="Tanaka T."/>
            <person name="Michiue T."/>
            <person name="Watanabe M."/>
            <person name="Bogdanovic O."/>
            <person name="Lister R."/>
            <person name="Georgiou G."/>
            <person name="Paranjpe S.S."/>
            <person name="van Kruijsbergen I."/>
            <person name="Shu S."/>
            <person name="Carlson J."/>
            <person name="Kinoshita T."/>
            <person name="Ohta Y."/>
            <person name="Mawaribuchi S."/>
            <person name="Jenkins J."/>
            <person name="Grimwood J."/>
            <person name="Schmutz J."/>
            <person name="Mitros T."/>
            <person name="Mozaffari S.V."/>
            <person name="Suzuki Y."/>
            <person name="Haramoto Y."/>
            <person name="Yamamoto T.S."/>
            <person name="Takagi C."/>
            <person name="Heald R."/>
            <person name="Miller K."/>
            <person name="Haudenschild C."/>
            <person name="Kitzman J."/>
            <person name="Nakayama T."/>
            <person name="Izutsu Y."/>
            <person name="Robert J."/>
            <person name="Fortriede J."/>
            <person name="Burns K."/>
            <person name="Lotay V."/>
            <person name="Karimi K."/>
            <person name="Yasuoka Y."/>
            <person name="Dichmann D.S."/>
            <person name="Flajnik M.F."/>
            <person name="Houston D.W."/>
            <person name="Shendure J."/>
            <person name="DuPasquier L."/>
            <person name="Vize P.D."/>
            <person name="Zorn A.M."/>
            <person name="Ito M."/>
            <person name="Marcotte E.M."/>
            <person name="Wallingford J.B."/>
            <person name="Ito Y."/>
            <person name="Asashima M."/>
            <person name="Ueno N."/>
            <person name="Matsuda Y."/>
            <person name="Veenstra G.J."/>
            <person name="Fujiyama A."/>
            <person name="Harland R.M."/>
            <person name="Taira M."/>
            <person name="Rokhsar D.S."/>
        </authorList>
    </citation>
    <scope>NUCLEOTIDE SEQUENCE [LARGE SCALE GENOMIC DNA]</scope>
    <source>
        <strain evidence="2">J</strain>
    </source>
</reference>
<dbReference type="EMBL" id="CM004477">
    <property type="protein sequence ID" value="OCT75120.1"/>
    <property type="molecule type" value="Genomic_DNA"/>
</dbReference>
<dbReference type="Proteomes" id="UP000694892">
    <property type="component" value="Chromosome 6S"/>
</dbReference>
<gene>
    <name evidence="1" type="ORF">XELAEV_18034110mg</name>
</gene>